<proteinExistence type="predicted"/>
<dbReference type="EMBL" id="JAULSW010000008">
    <property type="protein sequence ID" value="KAK3372469.1"/>
    <property type="molecule type" value="Genomic_DNA"/>
</dbReference>
<keyword evidence="2" id="KW-1133">Transmembrane helix</keyword>
<name>A0AAE0K9N7_9PEZI</name>
<evidence type="ECO:0000313" key="3">
    <source>
        <dbReference type="EMBL" id="KAK3372469.1"/>
    </source>
</evidence>
<comment type="caution">
    <text evidence="3">The sequence shown here is derived from an EMBL/GenBank/DDBJ whole genome shotgun (WGS) entry which is preliminary data.</text>
</comment>
<organism evidence="3 4">
    <name type="scientific">Podospora didyma</name>
    <dbReference type="NCBI Taxonomy" id="330526"/>
    <lineage>
        <taxon>Eukaryota</taxon>
        <taxon>Fungi</taxon>
        <taxon>Dikarya</taxon>
        <taxon>Ascomycota</taxon>
        <taxon>Pezizomycotina</taxon>
        <taxon>Sordariomycetes</taxon>
        <taxon>Sordariomycetidae</taxon>
        <taxon>Sordariales</taxon>
        <taxon>Podosporaceae</taxon>
        <taxon>Podospora</taxon>
    </lineage>
</organism>
<protein>
    <submittedName>
        <fullName evidence="3">Uncharacterized protein</fullName>
    </submittedName>
</protein>
<dbReference type="AlphaFoldDB" id="A0AAE0K9N7"/>
<evidence type="ECO:0000256" key="2">
    <source>
        <dbReference type="SAM" id="Phobius"/>
    </source>
</evidence>
<dbReference type="Proteomes" id="UP001285441">
    <property type="component" value="Unassembled WGS sequence"/>
</dbReference>
<feature type="compositionally biased region" description="Polar residues" evidence="1">
    <location>
        <begin position="141"/>
        <end position="152"/>
    </location>
</feature>
<keyword evidence="2" id="KW-0812">Transmembrane</keyword>
<reference evidence="3" key="1">
    <citation type="journal article" date="2023" name="Mol. Phylogenet. Evol.">
        <title>Genome-scale phylogeny and comparative genomics of the fungal order Sordariales.</title>
        <authorList>
            <person name="Hensen N."/>
            <person name="Bonometti L."/>
            <person name="Westerberg I."/>
            <person name="Brannstrom I.O."/>
            <person name="Guillou S."/>
            <person name="Cros-Aarteil S."/>
            <person name="Calhoun S."/>
            <person name="Haridas S."/>
            <person name="Kuo A."/>
            <person name="Mondo S."/>
            <person name="Pangilinan J."/>
            <person name="Riley R."/>
            <person name="LaButti K."/>
            <person name="Andreopoulos B."/>
            <person name="Lipzen A."/>
            <person name="Chen C."/>
            <person name="Yan M."/>
            <person name="Daum C."/>
            <person name="Ng V."/>
            <person name="Clum A."/>
            <person name="Steindorff A."/>
            <person name="Ohm R.A."/>
            <person name="Martin F."/>
            <person name="Silar P."/>
            <person name="Natvig D.O."/>
            <person name="Lalanne C."/>
            <person name="Gautier V."/>
            <person name="Ament-Velasquez S.L."/>
            <person name="Kruys A."/>
            <person name="Hutchinson M.I."/>
            <person name="Powell A.J."/>
            <person name="Barry K."/>
            <person name="Miller A.N."/>
            <person name="Grigoriev I.V."/>
            <person name="Debuchy R."/>
            <person name="Gladieux P."/>
            <person name="Hiltunen Thoren M."/>
            <person name="Johannesson H."/>
        </authorList>
    </citation>
    <scope>NUCLEOTIDE SEQUENCE</scope>
    <source>
        <strain evidence="3">CBS 232.78</strain>
    </source>
</reference>
<keyword evidence="2" id="KW-0472">Membrane</keyword>
<keyword evidence="4" id="KW-1185">Reference proteome</keyword>
<feature type="transmembrane region" description="Helical" evidence="2">
    <location>
        <begin position="38"/>
        <end position="60"/>
    </location>
</feature>
<accession>A0AAE0K9N7</accession>
<gene>
    <name evidence="3" type="ORF">B0H63DRAFT_297905</name>
</gene>
<sequence>MDAHSIVTRQNRCLIDSNGDYVGDDCYVPFWYTRTGVIVKWSLFLILTTAIGLYLLLGYLHAKKRIRKGLPPLAYHRWLVSRGDLARVDPRYQYPQAAAYQYNGNLNNQQQYGMHSMPPPVYDPNSARPPQYEGPPPEGATKTNPSQWNSTAEPARGQQDEEYAPPSGPPPTTTTLAP</sequence>
<dbReference type="InterPro" id="IPR020999">
    <property type="entry name" value="Chitin_synth_reg_RCR"/>
</dbReference>
<feature type="region of interest" description="Disordered" evidence="1">
    <location>
        <begin position="109"/>
        <end position="178"/>
    </location>
</feature>
<evidence type="ECO:0000313" key="4">
    <source>
        <dbReference type="Proteomes" id="UP001285441"/>
    </source>
</evidence>
<reference evidence="3" key="2">
    <citation type="submission" date="2023-06" db="EMBL/GenBank/DDBJ databases">
        <authorList>
            <consortium name="Lawrence Berkeley National Laboratory"/>
            <person name="Haridas S."/>
            <person name="Hensen N."/>
            <person name="Bonometti L."/>
            <person name="Westerberg I."/>
            <person name="Brannstrom I.O."/>
            <person name="Guillou S."/>
            <person name="Cros-Aarteil S."/>
            <person name="Calhoun S."/>
            <person name="Kuo A."/>
            <person name="Mondo S."/>
            <person name="Pangilinan J."/>
            <person name="Riley R."/>
            <person name="LaButti K."/>
            <person name="Andreopoulos B."/>
            <person name="Lipzen A."/>
            <person name="Chen C."/>
            <person name="Yanf M."/>
            <person name="Daum C."/>
            <person name="Ng V."/>
            <person name="Clum A."/>
            <person name="Steindorff A."/>
            <person name="Ohm R."/>
            <person name="Martin F."/>
            <person name="Silar P."/>
            <person name="Natvig D."/>
            <person name="Lalanne C."/>
            <person name="Gautier V."/>
            <person name="Ament-velasquez S.L."/>
            <person name="Kruys A."/>
            <person name="Hutchinson M.I."/>
            <person name="Powell A.J."/>
            <person name="Barry K."/>
            <person name="Miller A.N."/>
            <person name="Grigoriev I.V."/>
            <person name="Debuchy R."/>
            <person name="Gladieux P."/>
            <person name="Thoren M.H."/>
            <person name="Johannesson H."/>
        </authorList>
    </citation>
    <scope>NUCLEOTIDE SEQUENCE</scope>
    <source>
        <strain evidence="3">CBS 232.78</strain>
    </source>
</reference>
<dbReference type="Pfam" id="PF12273">
    <property type="entry name" value="RCR"/>
    <property type="match status" value="1"/>
</dbReference>
<evidence type="ECO:0000256" key="1">
    <source>
        <dbReference type="SAM" id="MobiDB-lite"/>
    </source>
</evidence>